<evidence type="ECO:0000313" key="5">
    <source>
        <dbReference type="EMBL" id="KUG15794.1"/>
    </source>
</evidence>
<name>A0A0W8F5H3_9ZZZZ</name>
<evidence type="ECO:0000256" key="1">
    <source>
        <dbReference type="ARBA" id="ARBA00005104"/>
    </source>
</evidence>
<comment type="pathway">
    <text evidence="1">Cofactor biosynthesis; riboflavin biosynthesis.</text>
</comment>
<evidence type="ECO:0000256" key="3">
    <source>
        <dbReference type="ARBA" id="ARBA00023002"/>
    </source>
</evidence>
<comment type="caution">
    <text evidence="5">The sequence shown here is derived from an EMBL/GenBank/DDBJ whole genome shotgun (WGS) entry which is preliminary data.</text>
</comment>
<dbReference type="PANTHER" id="PTHR38011:SF7">
    <property type="entry name" value="2,5-DIAMINO-6-RIBOSYLAMINO-4(3H)-PYRIMIDINONE 5'-PHOSPHATE REDUCTASE"/>
    <property type="match status" value="1"/>
</dbReference>
<keyword evidence="2" id="KW-0521">NADP</keyword>
<proteinExistence type="predicted"/>
<accession>A0A0W8F5H3</accession>
<reference evidence="5" key="1">
    <citation type="journal article" date="2015" name="Proc. Natl. Acad. Sci. U.S.A.">
        <title>Networks of energetic and metabolic interactions define dynamics in microbial communities.</title>
        <authorList>
            <person name="Embree M."/>
            <person name="Liu J.K."/>
            <person name="Al-Bassam M.M."/>
            <person name="Zengler K."/>
        </authorList>
    </citation>
    <scope>NUCLEOTIDE SEQUENCE</scope>
</reference>
<dbReference type="Pfam" id="PF01872">
    <property type="entry name" value="RibD_C"/>
    <property type="match status" value="1"/>
</dbReference>
<dbReference type="AlphaFoldDB" id="A0A0W8F5H3"/>
<dbReference type="InterPro" id="IPR050765">
    <property type="entry name" value="Riboflavin_Biosynth_HTPR"/>
</dbReference>
<dbReference type="EMBL" id="LNQE01001531">
    <property type="protein sequence ID" value="KUG15794.1"/>
    <property type="molecule type" value="Genomic_DNA"/>
</dbReference>
<protein>
    <submittedName>
        <fullName evidence="5">5-amino-6-(5-phosphoribosylamino)uracil reductase</fullName>
        <ecNumber evidence="5">1.1.1.193</ecNumber>
    </submittedName>
</protein>
<feature type="domain" description="Bacterial bifunctional deaminase-reductase C-terminal" evidence="4">
    <location>
        <begin position="5"/>
        <end position="180"/>
    </location>
</feature>
<dbReference type="PANTHER" id="PTHR38011">
    <property type="entry name" value="DIHYDROFOLATE REDUCTASE FAMILY PROTEIN (AFU_ORTHOLOGUE AFUA_8G06820)"/>
    <property type="match status" value="1"/>
</dbReference>
<dbReference type="GO" id="GO:0009231">
    <property type="term" value="P:riboflavin biosynthetic process"/>
    <property type="evidence" value="ECO:0007669"/>
    <property type="project" value="InterPro"/>
</dbReference>
<evidence type="ECO:0000259" key="4">
    <source>
        <dbReference type="Pfam" id="PF01872"/>
    </source>
</evidence>
<sequence length="188" mass="20982">MLSYKPDAVLVGADTVLAAPVEIPPEQESDRLRRPSEQGETRPWWVIVDSRGRLSSILHFFRRMEYVRDIIVLVSEKTPPEYIRYLEDRDYLFLVAGKERVDLAAAMILLSRDFAVHTLVSDTGGTLNTALLESGLVDELSLVLAPVLSGRTDVLLYRPVGRGTIDLVLKGCGDIGEGYVHLVYEVVK</sequence>
<dbReference type="Gene3D" id="3.40.430.10">
    <property type="entry name" value="Dihydrofolate Reductase, subunit A"/>
    <property type="match status" value="1"/>
</dbReference>
<dbReference type="InterPro" id="IPR024072">
    <property type="entry name" value="DHFR-like_dom_sf"/>
</dbReference>
<organism evidence="5">
    <name type="scientific">hydrocarbon metagenome</name>
    <dbReference type="NCBI Taxonomy" id="938273"/>
    <lineage>
        <taxon>unclassified sequences</taxon>
        <taxon>metagenomes</taxon>
        <taxon>ecological metagenomes</taxon>
    </lineage>
</organism>
<dbReference type="GO" id="GO:0008703">
    <property type="term" value="F:5-amino-6-(5-phosphoribosylamino)uracil reductase activity"/>
    <property type="evidence" value="ECO:0007669"/>
    <property type="project" value="UniProtKB-EC"/>
</dbReference>
<dbReference type="SUPFAM" id="SSF53597">
    <property type="entry name" value="Dihydrofolate reductase-like"/>
    <property type="match status" value="1"/>
</dbReference>
<dbReference type="InterPro" id="IPR002734">
    <property type="entry name" value="RibDG_C"/>
</dbReference>
<dbReference type="EC" id="1.1.1.193" evidence="5"/>
<evidence type="ECO:0000256" key="2">
    <source>
        <dbReference type="ARBA" id="ARBA00022857"/>
    </source>
</evidence>
<gene>
    <name evidence="5" type="ORF">ASZ90_014547</name>
</gene>
<keyword evidence="3 5" id="KW-0560">Oxidoreductase</keyword>